<evidence type="ECO:0000313" key="5">
    <source>
        <dbReference type="EMBL" id="OJJ67710.1"/>
    </source>
</evidence>
<dbReference type="InterPro" id="IPR013968">
    <property type="entry name" value="PKS_KR"/>
</dbReference>
<accession>A0A1L9U7P7</accession>
<dbReference type="Gene3D" id="3.40.50.720">
    <property type="entry name" value="NAD(P)-binding Rossmann-like Domain"/>
    <property type="match status" value="1"/>
</dbReference>
<dbReference type="OrthoDB" id="329835at2759"/>
<feature type="compositionally biased region" description="Basic and acidic residues" evidence="3">
    <location>
        <begin position="182"/>
        <end position="200"/>
    </location>
</feature>
<sequence>MFGSISGTIGVGGQANYAAANKFLDAFARYRRTNGLVASVVHVGLVDEAGIATQRQETLDLAMRSHTHILSENEVLNALHLIILDSRGEDRGQCSFSVRIGHVQSPGAPAKYMWGLDARFGLHKVRQLGTSSTGHHEADGGALSALFARVGQEPTLLNQEDIVRALRIRMAKAVAEQIAAHHGMDEEQHKGRADRFARGG</sequence>
<reference evidence="6" key="1">
    <citation type="journal article" date="2017" name="Genome Biol.">
        <title>Comparative genomics reveals high biological diversity and specific adaptations in the industrially and medically important fungal genus Aspergillus.</title>
        <authorList>
            <person name="de Vries R.P."/>
            <person name="Riley R."/>
            <person name="Wiebenga A."/>
            <person name="Aguilar-Osorio G."/>
            <person name="Amillis S."/>
            <person name="Uchima C.A."/>
            <person name="Anderluh G."/>
            <person name="Asadollahi M."/>
            <person name="Askin M."/>
            <person name="Barry K."/>
            <person name="Battaglia E."/>
            <person name="Bayram O."/>
            <person name="Benocci T."/>
            <person name="Braus-Stromeyer S.A."/>
            <person name="Caldana C."/>
            <person name="Canovas D."/>
            <person name="Cerqueira G.C."/>
            <person name="Chen F."/>
            <person name="Chen W."/>
            <person name="Choi C."/>
            <person name="Clum A."/>
            <person name="Dos Santos R.A."/>
            <person name="Damasio A.R."/>
            <person name="Diallinas G."/>
            <person name="Emri T."/>
            <person name="Fekete E."/>
            <person name="Flipphi M."/>
            <person name="Freyberg S."/>
            <person name="Gallo A."/>
            <person name="Gournas C."/>
            <person name="Habgood R."/>
            <person name="Hainaut M."/>
            <person name="Harispe M.L."/>
            <person name="Henrissat B."/>
            <person name="Hilden K.S."/>
            <person name="Hope R."/>
            <person name="Hossain A."/>
            <person name="Karabika E."/>
            <person name="Karaffa L."/>
            <person name="Karanyi Z."/>
            <person name="Krasevec N."/>
            <person name="Kuo A."/>
            <person name="Kusch H."/>
            <person name="LaButti K."/>
            <person name="Lagendijk E.L."/>
            <person name="Lapidus A."/>
            <person name="Levasseur A."/>
            <person name="Lindquist E."/>
            <person name="Lipzen A."/>
            <person name="Logrieco A.F."/>
            <person name="MacCabe A."/>
            <person name="Maekelae M.R."/>
            <person name="Malavazi I."/>
            <person name="Melin P."/>
            <person name="Meyer V."/>
            <person name="Mielnichuk N."/>
            <person name="Miskei M."/>
            <person name="Molnar A.P."/>
            <person name="Mule G."/>
            <person name="Ngan C.Y."/>
            <person name="Orejas M."/>
            <person name="Orosz E."/>
            <person name="Ouedraogo J.P."/>
            <person name="Overkamp K.M."/>
            <person name="Park H.-S."/>
            <person name="Perrone G."/>
            <person name="Piumi F."/>
            <person name="Punt P.J."/>
            <person name="Ram A.F."/>
            <person name="Ramon A."/>
            <person name="Rauscher S."/>
            <person name="Record E."/>
            <person name="Riano-Pachon D.M."/>
            <person name="Robert V."/>
            <person name="Roehrig J."/>
            <person name="Ruller R."/>
            <person name="Salamov A."/>
            <person name="Salih N.S."/>
            <person name="Samson R.A."/>
            <person name="Sandor E."/>
            <person name="Sanguinetti M."/>
            <person name="Schuetze T."/>
            <person name="Sepcic K."/>
            <person name="Shelest E."/>
            <person name="Sherlock G."/>
            <person name="Sophianopoulou V."/>
            <person name="Squina F.M."/>
            <person name="Sun H."/>
            <person name="Susca A."/>
            <person name="Todd R.B."/>
            <person name="Tsang A."/>
            <person name="Unkles S.E."/>
            <person name="van de Wiele N."/>
            <person name="van Rossen-Uffink D."/>
            <person name="Oliveira J.V."/>
            <person name="Vesth T.C."/>
            <person name="Visser J."/>
            <person name="Yu J.-H."/>
            <person name="Zhou M."/>
            <person name="Andersen M.R."/>
            <person name="Archer D.B."/>
            <person name="Baker S.E."/>
            <person name="Benoit I."/>
            <person name="Brakhage A.A."/>
            <person name="Braus G.H."/>
            <person name="Fischer R."/>
            <person name="Frisvad J.C."/>
            <person name="Goldman G.H."/>
            <person name="Houbraken J."/>
            <person name="Oakley B."/>
            <person name="Pocsi I."/>
            <person name="Scazzocchio C."/>
            <person name="Seiboth B."/>
            <person name="vanKuyk P.A."/>
            <person name="Wortman J."/>
            <person name="Dyer P.S."/>
            <person name="Grigoriev I.V."/>
        </authorList>
    </citation>
    <scope>NUCLEOTIDE SEQUENCE [LARGE SCALE GENOMIC DNA]</scope>
    <source>
        <strain evidence="6">CBS 101740 / IMI 381727 / IBT 21946</strain>
    </source>
</reference>
<name>A0A1L9U7P7_ASPBC</name>
<dbReference type="Proteomes" id="UP000184499">
    <property type="component" value="Unassembled WGS sequence"/>
</dbReference>
<keyword evidence="1" id="KW-0596">Phosphopantetheine</keyword>
<dbReference type="GO" id="GO:0044550">
    <property type="term" value="P:secondary metabolite biosynthetic process"/>
    <property type="evidence" value="ECO:0007669"/>
    <property type="project" value="TreeGrafter"/>
</dbReference>
<proteinExistence type="predicted"/>
<dbReference type="InterPro" id="IPR036291">
    <property type="entry name" value="NAD(P)-bd_dom_sf"/>
</dbReference>
<dbReference type="GO" id="GO:0006633">
    <property type="term" value="P:fatty acid biosynthetic process"/>
    <property type="evidence" value="ECO:0007669"/>
    <property type="project" value="TreeGrafter"/>
</dbReference>
<feature type="domain" description="Ketoreductase (KR)" evidence="4">
    <location>
        <begin position="1"/>
        <end position="47"/>
    </location>
</feature>
<feature type="region of interest" description="Disordered" evidence="3">
    <location>
        <begin position="180"/>
        <end position="200"/>
    </location>
</feature>
<evidence type="ECO:0000256" key="2">
    <source>
        <dbReference type="ARBA" id="ARBA00022553"/>
    </source>
</evidence>
<protein>
    <recommendedName>
        <fullName evidence="4">Ketoreductase (KR) domain-containing protein</fullName>
    </recommendedName>
</protein>
<dbReference type="RefSeq" id="XP_067474959.1">
    <property type="nucleotide sequence ID" value="XM_067621378.1"/>
</dbReference>
<dbReference type="STRING" id="767769.A0A1L9U7P7"/>
<evidence type="ECO:0000256" key="3">
    <source>
        <dbReference type="SAM" id="MobiDB-lite"/>
    </source>
</evidence>
<keyword evidence="6" id="KW-1185">Reference proteome</keyword>
<dbReference type="InterPro" id="IPR050091">
    <property type="entry name" value="PKS_NRPS_Biosynth_Enz"/>
</dbReference>
<evidence type="ECO:0000256" key="1">
    <source>
        <dbReference type="ARBA" id="ARBA00022450"/>
    </source>
</evidence>
<dbReference type="Pfam" id="PF08659">
    <property type="entry name" value="KR"/>
    <property type="match status" value="1"/>
</dbReference>
<dbReference type="PANTHER" id="PTHR43775:SF37">
    <property type="entry name" value="SI:DKEY-61P9.11"/>
    <property type="match status" value="1"/>
</dbReference>
<dbReference type="AlphaFoldDB" id="A0A1L9U7P7"/>
<dbReference type="EMBL" id="KV878693">
    <property type="protein sequence ID" value="OJJ67710.1"/>
    <property type="molecule type" value="Genomic_DNA"/>
</dbReference>
<keyword evidence="2" id="KW-0597">Phosphoprotein</keyword>
<dbReference type="SUPFAM" id="SSF51735">
    <property type="entry name" value="NAD(P)-binding Rossmann-fold domains"/>
    <property type="match status" value="1"/>
</dbReference>
<evidence type="ECO:0000259" key="4">
    <source>
        <dbReference type="Pfam" id="PF08659"/>
    </source>
</evidence>
<organism evidence="5 6">
    <name type="scientific">Aspergillus brasiliensis (strain CBS 101740 / IMI 381727 / IBT 21946)</name>
    <dbReference type="NCBI Taxonomy" id="767769"/>
    <lineage>
        <taxon>Eukaryota</taxon>
        <taxon>Fungi</taxon>
        <taxon>Dikarya</taxon>
        <taxon>Ascomycota</taxon>
        <taxon>Pezizomycotina</taxon>
        <taxon>Eurotiomycetes</taxon>
        <taxon>Eurotiomycetidae</taxon>
        <taxon>Eurotiales</taxon>
        <taxon>Aspergillaceae</taxon>
        <taxon>Aspergillus</taxon>
        <taxon>Aspergillus subgen. Circumdati</taxon>
    </lineage>
</organism>
<evidence type="ECO:0000313" key="6">
    <source>
        <dbReference type="Proteomes" id="UP000184499"/>
    </source>
</evidence>
<dbReference type="GO" id="GO:0016874">
    <property type="term" value="F:ligase activity"/>
    <property type="evidence" value="ECO:0007669"/>
    <property type="project" value="UniProtKB-KW"/>
</dbReference>
<gene>
    <name evidence="5" type="ORF">ASPBRDRAFT_199940</name>
</gene>
<dbReference type="PANTHER" id="PTHR43775">
    <property type="entry name" value="FATTY ACID SYNTHASE"/>
    <property type="match status" value="1"/>
</dbReference>
<dbReference type="VEuPathDB" id="FungiDB:ASPBRDRAFT_199940"/>
<dbReference type="GeneID" id="93573866"/>
<dbReference type="GO" id="GO:0004312">
    <property type="term" value="F:fatty acid synthase activity"/>
    <property type="evidence" value="ECO:0007669"/>
    <property type="project" value="TreeGrafter"/>
</dbReference>